<keyword evidence="4" id="KW-0012">Acyltransferase</keyword>
<keyword evidence="5" id="KW-1185">Reference proteome</keyword>
<dbReference type="GO" id="GO:0016747">
    <property type="term" value="F:acyltransferase activity, transferring groups other than amino-acyl groups"/>
    <property type="evidence" value="ECO:0007669"/>
    <property type="project" value="InterPro"/>
</dbReference>
<dbReference type="GO" id="GO:0016020">
    <property type="term" value="C:membrane"/>
    <property type="evidence" value="ECO:0007669"/>
    <property type="project" value="TreeGrafter"/>
</dbReference>
<protein>
    <submittedName>
        <fullName evidence="4">Putative acyltransferase</fullName>
    </submittedName>
</protein>
<evidence type="ECO:0000256" key="2">
    <source>
        <dbReference type="SAM" id="Phobius"/>
    </source>
</evidence>
<evidence type="ECO:0000259" key="3">
    <source>
        <dbReference type="Pfam" id="PF01757"/>
    </source>
</evidence>
<feature type="transmembrane region" description="Helical" evidence="2">
    <location>
        <begin position="188"/>
        <end position="210"/>
    </location>
</feature>
<organism evidence="4 5">
    <name type="scientific">Frankia torreyi</name>
    <dbReference type="NCBI Taxonomy" id="1856"/>
    <lineage>
        <taxon>Bacteria</taxon>
        <taxon>Bacillati</taxon>
        <taxon>Actinomycetota</taxon>
        <taxon>Actinomycetes</taxon>
        <taxon>Frankiales</taxon>
        <taxon>Frankiaceae</taxon>
        <taxon>Frankia</taxon>
    </lineage>
</organism>
<feature type="transmembrane region" description="Helical" evidence="2">
    <location>
        <begin position="164"/>
        <end position="181"/>
    </location>
</feature>
<dbReference type="EMBL" id="JYFN01000013">
    <property type="protein sequence ID" value="KJE23459.1"/>
    <property type="molecule type" value="Genomic_DNA"/>
</dbReference>
<dbReference type="PATRIC" id="fig|1502723.3.peg.1123"/>
<keyword evidence="2" id="KW-1133">Transmembrane helix</keyword>
<reference evidence="5" key="1">
    <citation type="submission" date="2015-02" db="EMBL/GenBank/DDBJ databases">
        <title>Draft Genome of Frankia sp. CpI1-S.</title>
        <authorList>
            <person name="Oshone R.T."/>
            <person name="Ngom M."/>
            <person name="Ghodhbane-Gtari F."/>
            <person name="Gtari M."/>
            <person name="Morris K."/>
            <person name="Thomas K."/>
            <person name="Sen A."/>
            <person name="Tisa L.S."/>
        </authorList>
    </citation>
    <scope>NUCLEOTIDE SEQUENCE [LARGE SCALE GENOMIC DNA]</scope>
    <source>
        <strain evidence="5">CpI1-S</strain>
    </source>
</reference>
<gene>
    <name evidence="4" type="ORF">FF36_02165</name>
</gene>
<feature type="transmembrane region" description="Helical" evidence="2">
    <location>
        <begin position="306"/>
        <end position="323"/>
    </location>
</feature>
<feature type="transmembrane region" description="Helical" evidence="2">
    <location>
        <begin position="275"/>
        <end position="294"/>
    </location>
</feature>
<reference evidence="4 5" key="2">
    <citation type="journal article" date="2016" name="Genome Announc.">
        <title>Permanent Draft Genome Sequences for Two Variants of Frankia sp. Strain CpI1, the First Frankia Strain Isolated from Root Nodules of Comptonia peregrina.</title>
        <authorList>
            <person name="Oshone R."/>
            <person name="Hurst S.G.IV."/>
            <person name="Abebe-Akele F."/>
            <person name="Simpson S."/>
            <person name="Morris K."/>
            <person name="Thomas W.K."/>
            <person name="Tisa L.S."/>
        </authorList>
    </citation>
    <scope>NUCLEOTIDE SEQUENCE [LARGE SCALE GENOMIC DNA]</scope>
    <source>
        <strain evidence="5">CpI1-S</strain>
    </source>
</reference>
<dbReference type="AlphaFoldDB" id="A0A0D8BHJ4"/>
<feature type="domain" description="Acyltransferase 3" evidence="3">
    <location>
        <begin position="33"/>
        <end position="387"/>
    </location>
</feature>
<sequence length="427" mass="44974">MTSESVGVGPAVGEADGGFGRRRVPRAAVGYNPALDGLRALAVLAVLCFHMNALSGGYLGVDVFLVLSGFLITGLLLAERDRTGAVSLGRFYVRRAFRLLPAFGVFVAVGAVLVVAVKTRADQWDFLDNALTSLLYVNNYYRVFRPDSGGAWFGHTWSLSLEEQFYLIWPAVLVLLCRRPAARRRLPAILGAAAVAVFAWREILIAAGVGDPRIYFGLDTRADALLVGAGLAAWGWAGAKLPTSAGARGTRLRRFAGAVRMAGLAARLRASSGTLLAVGGPVALAALVVLAVTAPEPGDGITAMDLGGFTGVALLAGLVICSIDRRRDAPLAVVLGSAPMAWFGRISYAFYLWHFPVAGTVRDRLGDRVGSLPQVLIAIVLSTALAAGSYYLVERPAQRRRPSWAASPAVPAQRSPGQAVPAPGQAT</sequence>
<accession>A0A0D8BHJ4</accession>
<dbReference type="PANTHER" id="PTHR23028:SF53">
    <property type="entry name" value="ACYL_TRANSF_3 DOMAIN-CONTAINING PROTEIN"/>
    <property type="match status" value="1"/>
</dbReference>
<evidence type="ECO:0000313" key="5">
    <source>
        <dbReference type="Proteomes" id="UP000032545"/>
    </source>
</evidence>
<evidence type="ECO:0000256" key="1">
    <source>
        <dbReference type="SAM" id="MobiDB-lite"/>
    </source>
</evidence>
<keyword evidence="2" id="KW-0472">Membrane</keyword>
<comment type="caution">
    <text evidence="4">The sequence shown here is derived from an EMBL/GenBank/DDBJ whole genome shotgun (WGS) entry which is preliminary data.</text>
</comment>
<feature type="transmembrane region" description="Helical" evidence="2">
    <location>
        <begin position="222"/>
        <end position="239"/>
    </location>
</feature>
<name>A0A0D8BHJ4_9ACTN</name>
<dbReference type="GO" id="GO:0009103">
    <property type="term" value="P:lipopolysaccharide biosynthetic process"/>
    <property type="evidence" value="ECO:0007669"/>
    <property type="project" value="TreeGrafter"/>
</dbReference>
<dbReference type="Proteomes" id="UP000032545">
    <property type="component" value="Unassembled WGS sequence"/>
</dbReference>
<feature type="region of interest" description="Disordered" evidence="1">
    <location>
        <begin position="401"/>
        <end position="427"/>
    </location>
</feature>
<feature type="transmembrane region" description="Helical" evidence="2">
    <location>
        <begin position="99"/>
        <end position="117"/>
    </location>
</feature>
<keyword evidence="4" id="KW-0808">Transferase</keyword>
<dbReference type="InterPro" id="IPR002656">
    <property type="entry name" value="Acyl_transf_3_dom"/>
</dbReference>
<dbReference type="InterPro" id="IPR050879">
    <property type="entry name" value="Acyltransferase_3"/>
</dbReference>
<feature type="transmembrane region" description="Helical" evidence="2">
    <location>
        <begin position="371"/>
        <end position="393"/>
    </location>
</feature>
<feature type="transmembrane region" description="Helical" evidence="2">
    <location>
        <begin position="58"/>
        <end position="78"/>
    </location>
</feature>
<keyword evidence="2" id="KW-0812">Transmembrane</keyword>
<dbReference type="OrthoDB" id="3404679at2"/>
<evidence type="ECO:0000313" key="4">
    <source>
        <dbReference type="EMBL" id="KJE23459.1"/>
    </source>
</evidence>
<dbReference type="Pfam" id="PF01757">
    <property type="entry name" value="Acyl_transf_3"/>
    <property type="match status" value="1"/>
</dbReference>
<feature type="transmembrane region" description="Helical" evidence="2">
    <location>
        <begin position="330"/>
        <end position="351"/>
    </location>
</feature>
<proteinExistence type="predicted"/>
<dbReference type="PANTHER" id="PTHR23028">
    <property type="entry name" value="ACETYLTRANSFERASE"/>
    <property type="match status" value="1"/>
</dbReference>